<accession>A0A857KNN9</accession>
<dbReference type="EMBL" id="CP045810">
    <property type="protein sequence ID" value="QHN41111.1"/>
    <property type="molecule type" value="Genomic_DNA"/>
</dbReference>
<name>A0A857KNN9_9ACTN</name>
<proteinExistence type="predicted"/>
<reference evidence="1" key="1">
    <citation type="journal article" date="2021" name="Nat. Microbiol.">
        <title>Cocultivation of an ultrasmall environmental parasitic bacterium with lytic ability against bacteria associated with wastewater foams.</title>
        <authorList>
            <person name="Batinovic S."/>
            <person name="Rose J.J.A."/>
            <person name="Ratcliffe J."/>
            <person name="Seviour R.J."/>
            <person name="Petrovski S."/>
        </authorList>
    </citation>
    <scope>NUCLEOTIDE SEQUENCE</scope>
    <source>
        <strain evidence="1">CON44</strain>
    </source>
</reference>
<organism evidence="1">
    <name type="scientific">Gordonia amarae</name>
    <dbReference type="NCBI Taxonomy" id="36821"/>
    <lineage>
        <taxon>Bacteria</taxon>
        <taxon>Bacillati</taxon>
        <taxon>Actinomycetota</taxon>
        <taxon>Actinomycetes</taxon>
        <taxon>Mycobacteriales</taxon>
        <taxon>Gordoniaceae</taxon>
        <taxon>Gordonia</taxon>
    </lineage>
</organism>
<evidence type="ECO:0000313" key="1">
    <source>
        <dbReference type="EMBL" id="QHN41111.1"/>
    </source>
</evidence>
<sequence>MSIRRAVGSVLGRPIIGTRAAAAALAVAVLVVAVLAALVTVAARDNDGAVDRDGLRAESGRIVAAVFSVDAAGKKDSVASLVTDDFAATYGSLLRGTPASGVRSIQWRPTASAVIDAGPGWGATLTAFDVVTTADSGKAETGTRTLWIRLVRSGDTWKLARVEQTV</sequence>
<gene>
    <name evidence="1" type="ORF">GII30_19830</name>
</gene>
<dbReference type="RefSeq" id="WP_005184513.1">
    <property type="nucleotide sequence ID" value="NZ_CP045804.1"/>
</dbReference>
<protein>
    <submittedName>
        <fullName evidence="1">Uncharacterized protein</fullName>
    </submittedName>
</protein>
<dbReference type="AlphaFoldDB" id="A0A857KNN9"/>